<feature type="region of interest" description="Disordered" evidence="1">
    <location>
        <begin position="73"/>
        <end position="135"/>
    </location>
</feature>
<evidence type="ECO:0000313" key="4">
    <source>
        <dbReference type="Proteomes" id="UP000401717"/>
    </source>
</evidence>
<gene>
    <name evidence="2" type="ORF">IFDJLNFL_3768</name>
    <name evidence="3" type="ORF">MTDSW087_03106</name>
</gene>
<accession>A0A564FZ19</accession>
<feature type="compositionally biased region" description="Basic and acidic residues" evidence="1">
    <location>
        <begin position="88"/>
        <end position="104"/>
    </location>
</feature>
<protein>
    <submittedName>
        <fullName evidence="3">Uncharacterized protein</fullName>
    </submittedName>
</protein>
<evidence type="ECO:0000313" key="3">
    <source>
        <dbReference type="EMBL" id="VUF13403.1"/>
    </source>
</evidence>
<dbReference type="EMBL" id="CABFVH010000019">
    <property type="protein sequence ID" value="VUF13403.1"/>
    <property type="molecule type" value="Genomic_DNA"/>
</dbReference>
<evidence type="ECO:0000313" key="5">
    <source>
        <dbReference type="Proteomes" id="UP001055303"/>
    </source>
</evidence>
<reference evidence="2" key="2">
    <citation type="journal article" date="2021" name="Front. Microbiol.">
        <title>Comprehensive Comparative Genomics and Phenotyping of Methylobacterium Species.</title>
        <authorList>
            <person name="Alessa O."/>
            <person name="Ogura Y."/>
            <person name="Fujitani Y."/>
            <person name="Takami H."/>
            <person name="Hayashi T."/>
            <person name="Sahin N."/>
            <person name="Tani A."/>
        </authorList>
    </citation>
    <scope>NUCLEOTIDE SEQUENCE</scope>
    <source>
        <strain evidence="2">DSM 22415</strain>
    </source>
</reference>
<organism evidence="3 4">
    <name type="scientific">Methylobacterium dankookense</name>
    <dbReference type="NCBI Taxonomy" id="560405"/>
    <lineage>
        <taxon>Bacteria</taxon>
        <taxon>Pseudomonadati</taxon>
        <taxon>Pseudomonadota</taxon>
        <taxon>Alphaproteobacteria</taxon>
        <taxon>Hyphomicrobiales</taxon>
        <taxon>Methylobacteriaceae</taxon>
        <taxon>Methylobacterium</taxon>
    </lineage>
</organism>
<feature type="compositionally biased region" description="Pro residues" evidence="1">
    <location>
        <begin position="124"/>
        <end position="135"/>
    </location>
</feature>
<name>A0A564FZ19_9HYPH</name>
<dbReference type="RefSeq" id="WP_238179312.1">
    <property type="nucleotide sequence ID" value="NZ_BPQI01000122.1"/>
</dbReference>
<evidence type="ECO:0000256" key="1">
    <source>
        <dbReference type="SAM" id="MobiDB-lite"/>
    </source>
</evidence>
<evidence type="ECO:0000313" key="2">
    <source>
        <dbReference type="EMBL" id="GJD57855.1"/>
    </source>
</evidence>
<keyword evidence="5" id="KW-1185">Reference proteome</keyword>
<dbReference type="Proteomes" id="UP001055303">
    <property type="component" value="Unassembled WGS sequence"/>
</dbReference>
<proteinExistence type="predicted"/>
<sequence length="135" mass="13929">MTGRRYIRTMFFANHHRAVTRSTRTLLLAALLGAGGCSGDVGALRGTGIVGSAPKGPDAPDFVASSRKADQDYMPVGVSAPKRTVRAKSTEGQKALEAELENARSRNVSRGKAAESAGKTVNPSPAPAPASAPTP</sequence>
<reference evidence="3 4" key="1">
    <citation type="submission" date="2019-06" db="EMBL/GenBank/DDBJ databases">
        <authorList>
            <person name="Rodrigo-Torres L."/>
            <person name="Arahal R. D."/>
            <person name="Lucena T."/>
        </authorList>
    </citation>
    <scope>NUCLEOTIDE SEQUENCE [LARGE SCALE GENOMIC DNA]</scope>
    <source>
        <strain evidence="3 4">SW08-7</strain>
    </source>
</reference>
<dbReference type="EMBL" id="BPQI01000122">
    <property type="protein sequence ID" value="GJD57855.1"/>
    <property type="molecule type" value="Genomic_DNA"/>
</dbReference>
<dbReference type="AlphaFoldDB" id="A0A564FZ19"/>
<dbReference type="Proteomes" id="UP000401717">
    <property type="component" value="Unassembled WGS sequence"/>
</dbReference>
<reference evidence="2" key="3">
    <citation type="submission" date="2021-08" db="EMBL/GenBank/DDBJ databases">
        <authorList>
            <person name="Tani A."/>
            <person name="Ola A."/>
            <person name="Ogura Y."/>
            <person name="Katsura K."/>
            <person name="Hayashi T."/>
        </authorList>
    </citation>
    <scope>NUCLEOTIDE SEQUENCE</scope>
    <source>
        <strain evidence="2">DSM 22415</strain>
    </source>
</reference>